<name>A0A934UVM6_9MICO</name>
<accession>A0A934UVM6</accession>
<evidence type="ECO:0000256" key="1">
    <source>
        <dbReference type="SAM" id="MobiDB-lite"/>
    </source>
</evidence>
<dbReference type="EMBL" id="JAEHOH010000012">
    <property type="protein sequence ID" value="MBK0419373.1"/>
    <property type="molecule type" value="Genomic_DNA"/>
</dbReference>
<dbReference type="InterPro" id="IPR009677">
    <property type="entry name" value="DUF1266"/>
</dbReference>
<keyword evidence="4" id="KW-1185">Reference proteome</keyword>
<gene>
    <name evidence="3" type="ORF">JD276_10035</name>
</gene>
<feature type="domain" description="DUF1266" evidence="2">
    <location>
        <begin position="9"/>
        <end position="106"/>
    </location>
</feature>
<sequence length="154" mass="16983">MSANTRGIRDTRFEAWDLVRAAMLCRAGYSLGWLTEAEAVDTLNLVSAQLQRTYSGWEQLGEHFLRARRYWSSSSGPEARRGDAHDASRQSALVDPHGGPWSHMPWSQPIPDSRILLVDALISEDLLVQAPSVSPTALARLIDGAAASRLEDRA</sequence>
<protein>
    <submittedName>
        <fullName evidence="3">DUF1266 domain-containing protein</fullName>
    </submittedName>
</protein>
<organism evidence="3 4">
    <name type="scientific">Leucobacter chromiisoli</name>
    <dbReference type="NCBI Taxonomy" id="2796471"/>
    <lineage>
        <taxon>Bacteria</taxon>
        <taxon>Bacillati</taxon>
        <taxon>Actinomycetota</taxon>
        <taxon>Actinomycetes</taxon>
        <taxon>Micrococcales</taxon>
        <taxon>Microbacteriaceae</taxon>
        <taxon>Leucobacter</taxon>
    </lineage>
</organism>
<feature type="compositionally biased region" description="Basic and acidic residues" evidence="1">
    <location>
        <begin position="78"/>
        <end position="88"/>
    </location>
</feature>
<evidence type="ECO:0000313" key="4">
    <source>
        <dbReference type="Proteomes" id="UP000608530"/>
    </source>
</evidence>
<proteinExistence type="predicted"/>
<feature type="region of interest" description="Disordered" evidence="1">
    <location>
        <begin position="76"/>
        <end position="104"/>
    </location>
</feature>
<evidence type="ECO:0000259" key="2">
    <source>
        <dbReference type="Pfam" id="PF06889"/>
    </source>
</evidence>
<dbReference type="Proteomes" id="UP000608530">
    <property type="component" value="Unassembled WGS sequence"/>
</dbReference>
<evidence type="ECO:0000313" key="3">
    <source>
        <dbReference type="EMBL" id="MBK0419373.1"/>
    </source>
</evidence>
<comment type="caution">
    <text evidence="3">The sequence shown here is derived from an EMBL/GenBank/DDBJ whole genome shotgun (WGS) entry which is preliminary data.</text>
</comment>
<dbReference type="AlphaFoldDB" id="A0A934UVM6"/>
<reference evidence="3" key="1">
    <citation type="submission" date="2020-12" db="EMBL/GenBank/DDBJ databases">
        <title>Leucobacter sp. CAS1, isolated from Chromium sludge.</title>
        <authorList>
            <person name="Xu Z."/>
        </authorList>
    </citation>
    <scope>NUCLEOTIDE SEQUENCE</scope>
    <source>
        <strain evidence="3">CSA1</strain>
    </source>
</reference>
<dbReference type="Pfam" id="PF06889">
    <property type="entry name" value="DUF1266"/>
    <property type="match status" value="1"/>
</dbReference>